<evidence type="ECO:0000256" key="5">
    <source>
        <dbReference type="ARBA" id="ARBA00023098"/>
    </source>
</evidence>
<feature type="domain" description="Carrier" evidence="9">
    <location>
        <begin position="2079"/>
        <end position="2156"/>
    </location>
</feature>
<dbReference type="GO" id="GO:0005737">
    <property type="term" value="C:cytoplasm"/>
    <property type="evidence" value="ECO:0007669"/>
    <property type="project" value="TreeGrafter"/>
</dbReference>
<dbReference type="InterPro" id="IPR013968">
    <property type="entry name" value="PKS_KR"/>
</dbReference>
<dbReference type="InterPro" id="IPR057326">
    <property type="entry name" value="KR_dom"/>
</dbReference>
<evidence type="ECO:0000256" key="7">
    <source>
        <dbReference type="PROSITE-ProRule" id="PRU01363"/>
    </source>
</evidence>
<dbReference type="GO" id="GO:0004315">
    <property type="term" value="F:3-oxoacyl-[acyl-carrier-protein] synthase activity"/>
    <property type="evidence" value="ECO:0007669"/>
    <property type="project" value="InterPro"/>
</dbReference>
<dbReference type="InterPro" id="IPR049552">
    <property type="entry name" value="PKS_DH_N"/>
</dbReference>
<dbReference type="SUPFAM" id="SSF51735">
    <property type="entry name" value="NAD(P)-binding Rossmann-fold domains"/>
    <property type="match status" value="3"/>
</dbReference>
<dbReference type="GO" id="GO:0016491">
    <property type="term" value="F:oxidoreductase activity"/>
    <property type="evidence" value="ECO:0007669"/>
    <property type="project" value="InterPro"/>
</dbReference>
<dbReference type="Pfam" id="PF08659">
    <property type="entry name" value="KR"/>
    <property type="match status" value="1"/>
</dbReference>
<dbReference type="SMART" id="SM00823">
    <property type="entry name" value="PKS_PP"/>
    <property type="match status" value="1"/>
</dbReference>
<dbReference type="InterPro" id="IPR009081">
    <property type="entry name" value="PP-bd_ACP"/>
</dbReference>
<evidence type="ECO:0000259" key="10">
    <source>
        <dbReference type="PROSITE" id="PS52004"/>
    </source>
</evidence>
<evidence type="ECO:0000256" key="8">
    <source>
        <dbReference type="SAM" id="MobiDB-lite"/>
    </source>
</evidence>
<dbReference type="InterPro" id="IPR013154">
    <property type="entry name" value="ADH-like_N"/>
</dbReference>
<proteinExistence type="predicted"/>
<evidence type="ECO:0000313" key="13">
    <source>
        <dbReference type="Proteomes" id="UP000664417"/>
    </source>
</evidence>
<dbReference type="Pfam" id="PF08240">
    <property type="entry name" value="ADH_N"/>
    <property type="match status" value="1"/>
</dbReference>
<dbReference type="InterPro" id="IPR014030">
    <property type="entry name" value="Ketoacyl_synth_N"/>
</dbReference>
<dbReference type="SMART" id="SM00826">
    <property type="entry name" value="PKS_DH"/>
    <property type="match status" value="1"/>
</dbReference>
<keyword evidence="2" id="KW-0597">Phosphoprotein</keyword>
<dbReference type="PROSITE" id="PS50075">
    <property type="entry name" value="CARRIER"/>
    <property type="match status" value="1"/>
</dbReference>
<dbReference type="Gene3D" id="3.40.366.10">
    <property type="entry name" value="Malonyl-Coenzyme A Acyl Carrier Protein, domain 2"/>
    <property type="match status" value="1"/>
</dbReference>
<keyword evidence="13" id="KW-1185">Reference proteome</keyword>
<dbReference type="PROSITE" id="PS52019">
    <property type="entry name" value="PKS_MFAS_DH"/>
    <property type="match status" value="1"/>
</dbReference>
<protein>
    <submittedName>
        <fullName evidence="12">Type I polyketide synthase</fullName>
    </submittedName>
</protein>
<dbReference type="InterPro" id="IPR049551">
    <property type="entry name" value="PKS_DH_C"/>
</dbReference>
<gene>
    <name evidence="12" type="ORF">J3U88_25610</name>
</gene>
<dbReference type="GO" id="GO:0006633">
    <property type="term" value="P:fatty acid biosynthetic process"/>
    <property type="evidence" value="ECO:0007669"/>
    <property type="project" value="InterPro"/>
</dbReference>
<dbReference type="Gene3D" id="3.40.50.720">
    <property type="entry name" value="NAD(P)-binding Rossmann-like Domain"/>
    <property type="match status" value="3"/>
</dbReference>
<feature type="region of interest" description="C-terminal hotdog fold" evidence="7">
    <location>
        <begin position="1070"/>
        <end position="1215"/>
    </location>
</feature>
<dbReference type="Pfam" id="PF00550">
    <property type="entry name" value="PP-binding"/>
    <property type="match status" value="1"/>
</dbReference>
<feature type="active site" description="Proton donor; for dehydratase activity" evidence="7">
    <location>
        <position position="1130"/>
    </location>
</feature>
<dbReference type="InterPro" id="IPR014031">
    <property type="entry name" value="Ketoacyl_synth_C"/>
</dbReference>
<dbReference type="InterPro" id="IPR016036">
    <property type="entry name" value="Malonyl_transacylase_ACP-bd"/>
</dbReference>
<feature type="active site" description="Proton acceptor; for dehydratase activity" evidence="7">
    <location>
        <position position="959"/>
    </location>
</feature>
<dbReference type="InterPro" id="IPR011032">
    <property type="entry name" value="GroES-like_sf"/>
</dbReference>
<dbReference type="Gene3D" id="3.90.180.10">
    <property type="entry name" value="Medium-chain alcohol dehydrogenases, catalytic domain"/>
    <property type="match status" value="1"/>
</dbReference>
<dbReference type="PANTHER" id="PTHR43775:SF51">
    <property type="entry name" value="INACTIVE PHENOLPHTHIOCEROL SYNTHESIS POLYKETIDE SYNTHASE TYPE I PKS1-RELATED"/>
    <property type="match status" value="1"/>
</dbReference>
<dbReference type="SMART" id="SM00822">
    <property type="entry name" value="PKS_KR"/>
    <property type="match status" value="1"/>
</dbReference>
<dbReference type="SMART" id="SM00829">
    <property type="entry name" value="PKS_ER"/>
    <property type="match status" value="1"/>
</dbReference>
<dbReference type="SUPFAM" id="SSF53901">
    <property type="entry name" value="Thiolase-like"/>
    <property type="match status" value="1"/>
</dbReference>
<dbReference type="GO" id="GO:0071770">
    <property type="term" value="P:DIM/DIP cell wall layer assembly"/>
    <property type="evidence" value="ECO:0007669"/>
    <property type="project" value="TreeGrafter"/>
</dbReference>
<comment type="caution">
    <text evidence="12">The sequence shown here is derived from an EMBL/GenBank/DDBJ whole genome shotgun (WGS) entry which is preliminary data.</text>
</comment>
<dbReference type="GO" id="GO:0031177">
    <property type="term" value="F:phosphopantetheine binding"/>
    <property type="evidence" value="ECO:0007669"/>
    <property type="project" value="InterPro"/>
</dbReference>
<dbReference type="InterPro" id="IPR020806">
    <property type="entry name" value="PKS_PP-bd"/>
</dbReference>
<dbReference type="SMART" id="SM00827">
    <property type="entry name" value="PKS_AT"/>
    <property type="match status" value="1"/>
</dbReference>
<dbReference type="Gene3D" id="1.10.1200.10">
    <property type="entry name" value="ACP-like"/>
    <property type="match status" value="1"/>
</dbReference>
<evidence type="ECO:0000313" key="12">
    <source>
        <dbReference type="EMBL" id="MBO1321883.1"/>
    </source>
</evidence>
<dbReference type="CDD" id="cd00833">
    <property type="entry name" value="PKS"/>
    <property type="match status" value="1"/>
</dbReference>
<dbReference type="FunFam" id="3.40.47.10:FF:000042">
    <property type="entry name" value="Polyketide synthase Pks13"/>
    <property type="match status" value="1"/>
</dbReference>
<evidence type="ECO:0000256" key="4">
    <source>
        <dbReference type="ARBA" id="ARBA00022832"/>
    </source>
</evidence>
<dbReference type="Pfam" id="PF21089">
    <property type="entry name" value="PKS_DH_N"/>
    <property type="match status" value="1"/>
</dbReference>
<dbReference type="SUPFAM" id="SSF47336">
    <property type="entry name" value="ACP-like"/>
    <property type="match status" value="1"/>
</dbReference>
<dbReference type="InterPro" id="IPR020841">
    <property type="entry name" value="PKS_Beta-ketoAc_synthase_dom"/>
</dbReference>
<dbReference type="InterPro" id="IPR020843">
    <property type="entry name" value="ER"/>
</dbReference>
<feature type="domain" description="PKS/mFAS DH" evidence="11">
    <location>
        <begin position="926"/>
        <end position="1215"/>
    </location>
</feature>
<feature type="region of interest" description="Disordered" evidence="8">
    <location>
        <begin position="1"/>
        <end position="23"/>
    </location>
</feature>
<dbReference type="Gene3D" id="3.10.129.110">
    <property type="entry name" value="Polyketide synthase dehydratase"/>
    <property type="match status" value="1"/>
</dbReference>
<accession>A0A8J7U6X3</accession>
<dbReference type="InterPro" id="IPR016035">
    <property type="entry name" value="Acyl_Trfase/lysoPLipase"/>
</dbReference>
<dbReference type="FunFam" id="3.40.50.720:FF:000209">
    <property type="entry name" value="Polyketide synthase Pks12"/>
    <property type="match status" value="1"/>
</dbReference>
<dbReference type="InterPro" id="IPR050091">
    <property type="entry name" value="PKS_NRPS_Biosynth_Enz"/>
</dbReference>
<dbReference type="SMART" id="SM00825">
    <property type="entry name" value="PKS_KS"/>
    <property type="match status" value="1"/>
</dbReference>
<dbReference type="InterPro" id="IPR016039">
    <property type="entry name" value="Thiolase-like"/>
</dbReference>
<dbReference type="Pfam" id="PF02801">
    <property type="entry name" value="Ketoacyl-synt_C"/>
    <property type="match status" value="1"/>
</dbReference>
<dbReference type="GO" id="GO:0005886">
    <property type="term" value="C:plasma membrane"/>
    <property type="evidence" value="ECO:0007669"/>
    <property type="project" value="TreeGrafter"/>
</dbReference>
<dbReference type="InterPro" id="IPR036291">
    <property type="entry name" value="NAD(P)-bd_dom_sf"/>
</dbReference>
<dbReference type="InterPro" id="IPR036736">
    <property type="entry name" value="ACP-like_sf"/>
</dbReference>
<dbReference type="PROSITE" id="PS52004">
    <property type="entry name" value="KS3_2"/>
    <property type="match status" value="1"/>
</dbReference>
<sequence length="2183" mass="238440">MSSMAQQDWRDEQQTWETEEDSGDRIAVVGMAGRFPGAGNCDELWRNLRDGIEGVRFFSEEELLQNGISKEQVQHRHYVKAAPMLDEVAAFDAGFFGYTPREAELLDPQQRLFLEVVWEALENAGFRDGEHNNTTGLFAGSGLSHYLMNHLQDRFTYDEAGFETLIGNDKDYLCTRVAYKLNLGGPAINIQTACSSSLVAVHAACQSLISHECDTAVAGGVTIRLPGVAGYQYQEGGLFSPDGHCRPFDADARGTLFGSGVGAVVLKRLNDALADGDPIRAVVLASAVNNDGARKVGYTAPSEIGQLRVLAETLELAGIEPDTVGYIEAHGTGTALGDPIEAAALKQAYPKKGDHHRCALGSLKSNIGHLENAAGIAGFIKTVLVLEHGQIPATLHFKKLNPMIQFEESPFFVADHLQPWPMRGTRRAGVSSFGIGGTNAHILLEQAPPKPQTPPARESDTPVLLPLSARGERSLHDLAAAYHDLLVQSETPIPLQALAYNAALRRNHHHHRLTVRAKDRRGAGDALKAFQQGRSHPALAHGQAQRDASHRVVFVFPGQGSQWPGMATDLARDYPVFRAALEQCDRLIRQYRDEPLLATLNSPAAEAALGRVDFVQPALFAVSYALAKLWQSFGVNPEAVIGHSQGEITAACVAGCLSLDDAVHIVCVRSRLVANLAGDGRMAVVEIDAETCREQLALLGDHVSLAAVNSPRSCVVAGRGDAVRELLARWEGEGRYVRLVDVTYASHSIQVERVLTPLGDQLAGIQPRIGDIPLYSSLSAERVDGEELDAGYWCRNLREPVRFYDAVALCYRDQFTHFIEISPHPILQHALRDSLQACHQAFPIQAPAAVAATLKREQNGRDSFLDQLAVVYTQGLDLPWERLFSERYPAMQLPAYPWHHRRYWIEATAAEQAAGAVATDGIQHDHALLKGSIRLAGGDDHRLWQTRISLENPSFLNDHGVAGMAIVPAALMMELVREVGAQMFDGATPVISELTFGQPFFLNGEQSYLLQLRAERREPHQVAVSLSSSPRDENRWVEHATGWVEAERALGTPDAPAAVSGLAGPRTRCRKSLDVEAFYTQQEQHGLFYGPSFRGIRSLQVGENEALAHLQLPAECDSDSGYGIHPALLDACLQTLLACRPPQDAGDTLYLPYALHHFQMDVRPRDDLWVHARMEPGDGPEREVVGHLHGYDEDGSPLFRLDHLRFRATAFDNEQASPKFNLHWTPVEPLLHGDTAGGDGSWLLFADASGEAERLAQALANHGQNSYLVTRGSAFAMQAERATVNPEEPADFERLQQALSSRKWRGMVYLWALDGPDLLSRHPDRLHEALALSGRYLLTLTQSLLTHGERHHFPLLPLTLITQGAHADRGHDAPCTGCPAQAPLWSMAAVLHQEHPVFQPRCIDLAPAPPRVEGEDRRSRDHEHEQLVFELLLPDGENRIKYRHNQRLAQRLVQHEPPRPEDVPRTTCNPRQDRLVVEALNPGDLASVRPVKHEPLHASGDQVLVAVEAAGLNFLDLLSAMGQRPDQPEDGIRLGAECAGRVLAVGPGVTEFQVGQAVFALANPAFSSQVLVPQTFVRPIPEPLDVVQAATMLIAPLTATVALRHIAHLGAQDHILIHSAASGTGLAAFQLARALGATVYATAGTPEKRRYLSEQGAAAVADSRSTDFASMFREATGGRGVDVVLNALPGEAMRLSLELLAPYGRFVEIGKRDIYENQGLGLLPFQRNLSYTALDLARMMVERPTVISKNLDQVCTDIRDGVFRAQPTQIYPLSRADEALGALGQARHVGKLALTVGKEPVAAIPPKPRITIHGDGAYLITGGTGGLGWVFAKYLADQGARRLILWSRRCNISDSAARELADRGVKLEIRAVDVGDDHQVSENMTQIQQSGFPLRGIIHAAGIVEDIPWRDTSTDSFTRVTAAKAAGAWHLHQATKGHDLDFTLYFSSTAAFNGTPGQAGYAAANGFLDALATLRRGLGHTTISINWGGWTEVGLAAEQLRGAAARFGISPEEGTAVFASLMSEPMTTQLVVTKTPIPPWLPSTHATPALFCLLDQPGRGKRKQREDLVAQLDAASGEKRLIILEHYLIEQLSDVLRFPAGQIATDVGLNEYGLSSLFALELRNRIEHDLAMSIPVVWFFQAGTIHGLAERIQEARTLATLVETEESAQPDEDQDEDWDELTL</sequence>
<dbReference type="GO" id="GO:0004312">
    <property type="term" value="F:fatty acid synthase activity"/>
    <property type="evidence" value="ECO:0007669"/>
    <property type="project" value="TreeGrafter"/>
</dbReference>
<dbReference type="InterPro" id="IPR001227">
    <property type="entry name" value="Ac_transferase_dom_sf"/>
</dbReference>
<evidence type="ECO:0000256" key="3">
    <source>
        <dbReference type="ARBA" id="ARBA00022679"/>
    </source>
</evidence>
<evidence type="ECO:0000256" key="6">
    <source>
        <dbReference type="ARBA" id="ARBA00023268"/>
    </source>
</evidence>
<keyword evidence="3" id="KW-0808">Transferase</keyword>
<dbReference type="SUPFAM" id="SSF50129">
    <property type="entry name" value="GroES-like"/>
    <property type="match status" value="1"/>
</dbReference>
<dbReference type="InterPro" id="IPR042104">
    <property type="entry name" value="PKS_dehydratase_sf"/>
</dbReference>
<dbReference type="Gene3D" id="3.40.47.10">
    <property type="match status" value="1"/>
</dbReference>
<dbReference type="CDD" id="cd05195">
    <property type="entry name" value="enoyl_red"/>
    <property type="match status" value="1"/>
</dbReference>
<keyword evidence="1" id="KW-0596">Phosphopantetheine</keyword>
<dbReference type="RefSeq" id="WP_207861856.1">
    <property type="nucleotide sequence ID" value="NZ_JAFREP010000028.1"/>
</dbReference>
<dbReference type="Pfam" id="PF00698">
    <property type="entry name" value="Acyl_transf_1"/>
    <property type="match status" value="1"/>
</dbReference>
<dbReference type="InterPro" id="IPR018201">
    <property type="entry name" value="Ketoacyl_synth_AS"/>
</dbReference>
<dbReference type="SUPFAM" id="SSF52151">
    <property type="entry name" value="FabD/lysophospholipase-like"/>
    <property type="match status" value="1"/>
</dbReference>
<feature type="region of interest" description="N-terminal hotdog fold" evidence="7">
    <location>
        <begin position="926"/>
        <end position="1051"/>
    </location>
</feature>
<dbReference type="SUPFAM" id="SSF55048">
    <property type="entry name" value="Probable ACP-binding domain of malonyl-CoA ACP transacylase"/>
    <property type="match status" value="1"/>
</dbReference>
<dbReference type="EMBL" id="JAFREP010000028">
    <property type="protein sequence ID" value="MBO1321883.1"/>
    <property type="molecule type" value="Genomic_DNA"/>
</dbReference>
<dbReference type="InterPro" id="IPR049900">
    <property type="entry name" value="PKS_mFAS_DH"/>
</dbReference>
<dbReference type="Pfam" id="PF00109">
    <property type="entry name" value="ketoacyl-synt"/>
    <property type="match status" value="1"/>
</dbReference>
<dbReference type="PROSITE" id="PS00606">
    <property type="entry name" value="KS3_1"/>
    <property type="match status" value="1"/>
</dbReference>
<keyword evidence="6" id="KW-0511">Multifunctional enzyme</keyword>
<keyword evidence="4" id="KW-0276">Fatty acid metabolism</keyword>
<evidence type="ECO:0000256" key="1">
    <source>
        <dbReference type="ARBA" id="ARBA00022450"/>
    </source>
</evidence>
<dbReference type="Pfam" id="PF13602">
    <property type="entry name" value="ADH_zinc_N_2"/>
    <property type="match status" value="1"/>
</dbReference>
<evidence type="ECO:0000259" key="9">
    <source>
        <dbReference type="PROSITE" id="PS50075"/>
    </source>
</evidence>
<dbReference type="Pfam" id="PF14765">
    <property type="entry name" value="PS-DH"/>
    <property type="match status" value="1"/>
</dbReference>
<feature type="region of interest" description="Disordered" evidence="8">
    <location>
        <begin position="2163"/>
        <end position="2183"/>
    </location>
</feature>
<dbReference type="InterPro" id="IPR032821">
    <property type="entry name" value="PKS_assoc"/>
</dbReference>
<dbReference type="InterPro" id="IPR020807">
    <property type="entry name" value="PKS_DH"/>
</dbReference>
<dbReference type="Pfam" id="PF16197">
    <property type="entry name" value="KAsynt_C_assoc"/>
    <property type="match status" value="1"/>
</dbReference>
<organism evidence="12 13">
    <name type="scientific">Acanthopleuribacter pedis</name>
    <dbReference type="NCBI Taxonomy" id="442870"/>
    <lineage>
        <taxon>Bacteria</taxon>
        <taxon>Pseudomonadati</taxon>
        <taxon>Acidobacteriota</taxon>
        <taxon>Holophagae</taxon>
        <taxon>Acanthopleuribacterales</taxon>
        <taxon>Acanthopleuribacteraceae</taxon>
        <taxon>Acanthopleuribacter</taxon>
    </lineage>
</organism>
<dbReference type="InterPro" id="IPR014043">
    <property type="entry name" value="Acyl_transferase_dom"/>
</dbReference>
<keyword evidence="5" id="KW-0443">Lipid metabolism</keyword>
<evidence type="ECO:0000259" key="11">
    <source>
        <dbReference type="PROSITE" id="PS52019"/>
    </source>
</evidence>
<dbReference type="Proteomes" id="UP000664417">
    <property type="component" value="Unassembled WGS sequence"/>
</dbReference>
<reference evidence="12" key="1">
    <citation type="submission" date="2021-03" db="EMBL/GenBank/DDBJ databases">
        <authorList>
            <person name="Wang G."/>
        </authorList>
    </citation>
    <scope>NUCLEOTIDE SEQUENCE</scope>
    <source>
        <strain evidence="12">KCTC 12899</strain>
    </source>
</reference>
<feature type="domain" description="Ketosynthase family 3 (KS3)" evidence="10">
    <location>
        <begin position="23"/>
        <end position="446"/>
    </location>
</feature>
<name>A0A8J7U6X3_9BACT</name>
<dbReference type="PANTHER" id="PTHR43775">
    <property type="entry name" value="FATTY ACID SYNTHASE"/>
    <property type="match status" value="1"/>
</dbReference>
<dbReference type="Gene3D" id="3.30.70.3290">
    <property type="match status" value="1"/>
</dbReference>
<dbReference type="FunFam" id="3.40.366.10:FF:000002">
    <property type="entry name" value="Probable polyketide synthase 2"/>
    <property type="match status" value="1"/>
</dbReference>
<evidence type="ECO:0000256" key="2">
    <source>
        <dbReference type="ARBA" id="ARBA00022553"/>
    </source>
</evidence>